<dbReference type="EMBL" id="JAUKUA010000003">
    <property type="protein sequence ID" value="KAK0719159.1"/>
    <property type="molecule type" value="Genomic_DNA"/>
</dbReference>
<organism evidence="2 3">
    <name type="scientific">Lasiosphaeris hirsuta</name>
    <dbReference type="NCBI Taxonomy" id="260670"/>
    <lineage>
        <taxon>Eukaryota</taxon>
        <taxon>Fungi</taxon>
        <taxon>Dikarya</taxon>
        <taxon>Ascomycota</taxon>
        <taxon>Pezizomycotina</taxon>
        <taxon>Sordariomycetes</taxon>
        <taxon>Sordariomycetidae</taxon>
        <taxon>Sordariales</taxon>
        <taxon>Lasiosphaeriaceae</taxon>
        <taxon>Lasiosphaeris</taxon>
    </lineage>
</organism>
<feature type="compositionally biased region" description="Polar residues" evidence="1">
    <location>
        <begin position="163"/>
        <end position="178"/>
    </location>
</feature>
<sequence length="306" mass="34525">MKSVTFVQANRATYLQDRLFLLNIGPAHYLEFVWIRELLYRRGPGAIQSLGVSGGPSLALPMEPWLHILQYVEHGIPRKPTFTLVKASAAPNTDATASTDKTVLRCVRHEFEGEPGDILGHVINQPSVWELERFFRHATPEHAAEINARTKPNIEAHHRLREASSSIGKHSTKNSDFGSFNPYPDRDPDDSDNEDDEHDTGPRMMNACEANGSLVHILDLLELPGTENAYYTTIHNNEQRPSLLYSDLTVPDVISRVYNGFCWVCSSSRSACLCCRCNLQIRVSLNLAPQIHEVRLQHRLEELGYN</sequence>
<accession>A0AA40ANL1</accession>
<evidence type="ECO:0000313" key="2">
    <source>
        <dbReference type="EMBL" id="KAK0719159.1"/>
    </source>
</evidence>
<reference evidence="2" key="1">
    <citation type="submission" date="2023-06" db="EMBL/GenBank/DDBJ databases">
        <title>Genome-scale phylogeny and comparative genomics of the fungal order Sordariales.</title>
        <authorList>
            <consortium name="Lawrence Berkeley National Laboratory"/>
            <person name="Hensen N."/>
            <person name="Bonometti L."/>
            <person name="Westerberg I."/>
            <person name="Brannstrom I.O."/>
            <person name="Guillou S."/>
            <person name="Cros-Aarteil S."/>
            <person name="Calhoun S."/>
            <person name="Haridas S."/>
            <person name="Kuo A."/>
            <person name="Mondo S."/>
            <person name="Pangilinan J."/>
            <person name="Riley R."/>
            <person name="Labutti K."/>
            <person name="Andreopoulos B."/>
            <person name="Lipzen A."/>
            <person name="Chen C."/>
            <person name="Yanf M."/>
            <person name="Daum C."/>
            <person name="Ng V."/>
            <person name="Clum A."/>
            <person name="Steindorff A."/>
            <person name="Ohm R."/>
            <person name="Martin F."/>
            <person name="Silar P."/>
            <person name="Natvig D."/>
            <person name="Lalanne C."/>
            <person name="Gautier V."/>
            <person name="Ament-Velasquez S.L."/>
            <person name="Kruys A."/>
            <person name="Hutchinson M.I."/>
            <person name="Powell A.J."/>
            <person name="Barry K."/>
            <person name="Miller A.N."/>
            <person name="Grigoriev I.V."/>
            <person name="Debuchy R."/>
            <person name="Gladieux P."/>
            <person name="Thoren M.H."/>
            <person name="Johannesson H."/>
        </authorList>
    </citation>
    <scope>NUCLEOTIDE SEQUENCE</scope>
    <source>
        <strain evidence="2">SMH4607-1</strain>
    </source>
</reference>
<proteinExistence type="predicted"/>
<feature type="region of interest" description="Disordered" evidence="1">
    <location>
        <begin position="163"/>
        <end position="204"/>
    </location>
</feature>
<dbReference type="Proteomes" id="UP001172102">
    <property type="component" value="Unassembled WGS sequence"/>
</dbReference>
<dbReference type="AlphaFoldDB" id="A0AA40ANL1"/>
<evidence type="ECO:0000313" key="3">
    <source>
        <dbReference type="Proteomes" id="UP001172102"/>
    </source>
</evidence>
<keyword evidence="3" id="KW-1185">Reference proteome</keyword>
<protein>
    <submittedName>
        <fullName evidence="2">Uncharacterized protein</fullName>
    </submittedName>
</protein>
<name>A0AA40ANL1_9PEZI</name>
<feature type="compositionally biased region" description="Acidic residues" evidence="1">
    <location>
        <begin position="187"/>
        <end position="198"/>
    </location>
</feature>
<gene>
    <name evidence="2" type="ORF">B0H67DRAFT_660524</name>
</gene>
<evidence type="ECO:0000256" key="1">
    <source>
        <dbReference type="SAM" id="MobiDB-lite"/>
    </source>
</evidence>
<comment type="caution">
    <text evidence="2">The sequence shown here is derived from an EMBL/GenBank/DDBJ whole genome shotgun (WGS) entry which is preliminary data.</text>
</comment>